<accession>V8NA77</accession>
<feature type="region of interest" description="Disordered" evidence="1">
    <location>
        <begin position="1"/>
        <end position="75"/>
    </location>
</feature>
<feature type="compositionally biased region" description="Basic and acidic residues" evidence="1">
    <location>
        <begin position="7"/>
        <end position="34"/>
    </location>
</feature>
<feature type="compositionally biased region" description="Basic and acidic residues" evidence="1">
    <location>
        <begin position="44"/>
        <end position="59"/>
    </location>
</feature>
<sequence>MALKEGVSNKRGREEELGRELQEREREREGGREKVRGRKRRKKKEEERKEEKEGGGERGRKLRRRRKRKKKRWRQKRKEEEEAGIDCVEQRYETTIRIHGALQKRAEMSADQKRFCFKLEIDFFWTPALLPAFQRFVAELCKRLTCPLRFREPSDDPFPKFLCREERTFFPFLGRLLLTPIANRLTSLKGEKKERAELSQPGEIRTAKLQSAGSQRK</sequence>
<feature type="non-terminal residue" evidence="2">
    <location>
        <position position="1"/>
    </location>
</feature>
<organism evidence="2 3">
    <name type="scientific">Ophiophagus hannah</name>
    <name type="common">King cobra</name>
    <name type="synonym">Naja hannah</name>
    <dbReference type="NCBI Taxonomy" id="8665"/>
    <lineage>
        <taxon>Eukaryota</taxon>
        <taxon>Metazoa</taxon>
        <taxon>Chordata</taxon>
        <taxon>Craniata</taxon>
        <taxon>Vertebrata</taxon>
        <taxon>Euteleostomi</taxon>
        <taxon>Lepidosauria</taxon>
        <taxon>Squamata</taxon>
        <taxon>Bifurcata</taxon>
        <taxon>Unidentata</taxon>
        <taxon>Episquamata</taxon>
        <taxon>Toxicofera</taxon>
        <taxon>Serpentes</taxon>
        <taxon>Colubroidea</taxon>
        <taxon>Elapidae</taxon>
        <taxon>Elapinae</taxon>
        <taxon>Ophiophagus</taxon>
    </lineage>
</organism>
<keyword evidence="3" id="KW-1185">Reference proteome</keyword>
<evidence type="ECO:0000313" key="2">
    <source>
        <dbReference type="EMBL" id="ETE58548.1"/>
    </source>
</evidence>
<dbReference type="EMBL" id="AZIM01006593">
    <property type="protein sequence ID" value="ETE58548.1"/>
    <property type="molecule type" value="Genomic_DNA"/>
</dbReference>
<name>V8NA77_OPHHA</name>
<protein>
    <submittedName>
        <fullName evidence="2">Zinc finger CCCH domain-containing protein 13</fullName>
    </submittedName>
</protein>
<comment type="caution">
    <text evidence="2">The sequence shown here is derived from an EMBL/GenBank/DDBJ whole genome shotgun (WGS) entry which is preliminary data.</text>
</comment>
<feature type="region of interest" description="Disordered" evidence="1">
    <location>
        <begin position="192"/>
        <end position="217"/>
    </location>
</feature>
<gene>
    <name evidence="2" type="primary">ZC3H13</name>
    <name evidence="2" type="ORF">L345_15730</name>
</gene>
<feature type="compositionally biased region" description="Polar residues" evidence="1">
    <location>
        <begin position="208"/>
        <end position="217"/>
    </location>
</feature>
<evidence type="ECO:0000256" key="1">
    <source>
        <dbReference type="SAM" id="MobiDB-lite"/>
    </source>
</evidence>
<dbReference type="Proteomes" id="UP000018936">
    <property type="component" value="Unassembled WGS sequence"/>
</dbReference>
<dbReference type="AlphaFoldDB" id="V8NA77"/>
<proteinExistence type="predicted"/>
<evidence type="ECO:0000313" key="3">
    <source>
        <dbReference type="Proteomes" id="UP000018936"/>
    </source>
</evidence>
<reference evidence="2 3" key="1">
    <citation type="journal article" date="2013" name="Proc. Natl. Acad. Sci. U.S.A.">
        <title>The king cobra genome reveals dynamic gene evolution and adaptation in the snake venom system.</title>
        <authorList>
            <person name="Vonk F.J."/>
            <person name="Casewell N.R."/>
            <person name="Henkel C.V."/>
            <person name="Heimberg A.M."/>
            <person name="Jansen H.J."/>
            <person name="McCleary R.J."/>
            <person name="Kerkkamp H.M."/>
            <person name="Vos R.A."/>
            <person name="Guerreiro I."/>
            <person name="Calvete J.J."/>
            <person name="Wuster W."/>
            <person name="Woods A.E."/>
            <person name="Logan J.M."/>
            <person name="Harrison R.A."/>
            <person name="Castoe T.A."/>
            <person name="de Koning A.P."/>
            <person name="Pollock D.D."/>
            <person name="Yandell M."/>
            <person name="Calderon D."/>
            <person name="Renjifo C."/>
            <person name="Currier R.B."/>
            <person name="Salgado D."/>
            <person name="Pla D."/>
            <person name="Sanz L."/>
            <person name="Hyder A.S."/>
            <person name="Ribeiro J.M."/>
            <person name="Arntzen J.W."/>
            <person name="van den Thillart G.E."/>
            <person name="Boetzer M."/>
            <person name="Pirovano W."/>
            <person name="Dirks R.P."/>
            <person name="Spaink H.P."/>
            <person name="Duboule D."/>
            <person name="McGlinn E."/>
            <person name="Kini R.M."/>
            <person name="Richardson M.K."/>
        </authorList>
    </citation>
    <scope>NUCLEOTIDE SEQUENCE</scope>
    <source>
        <tissue evidence="2">Blood</tissue>
    </source>
</reference>
<feature type="compositionally biased region" description="Basic residues" evidence="1">
    <location>
        <begin position="60"/>
        <end position="75"/>
    </location>
</feature>